<comment type="caution">
    <text evidence="4">The sequence shown here is derived from an EMBL/GenBank/DDBJ whole genome shotgun (WGS) entry which is preliminary data.</text>
</comment>
<keyword evidence="5" id="KW-1185">Reference proteome</keyword>
<evidence type="ECO:0000259" key="3">
    <source>
        <dbReference type="PROSITE" id="PS50977"/>
    </source>
</evidence>
<dbReference type="EMBL" id="JACHVU010000010">
    <property type="protein sequence ID" value="MBB2992436.1"/>
    <property type="molecule type" value="Genomic_DNA"/>
</dbReference>
<reference evidence="4 5" key="1">
    <citation type="submission" date="2020-08" db="EMBL/GenBank/DDBJ databases">
        <title>The Agave Microbiome: Exploring the role of microbial communities in plant adaptations to desert environments.</title>
        <authorList>
            <person name="Partida-Martinez L.P."/>
        </authorList>
    </citation>
    <scope>NUCLEOTIDE SEQUENCE [LARGE SCALE GENOMIC DNA]</scope>
    <source>
        <strain evidence="4 5">AT2.18</strain>
    </source>
</reference>
<dbReference type="PROSITE" id="PS50977">
    <property type="entry name" value="HTH_TETR_2"/>
    <property type="match status" value="1"/>
</dbReference>
<dbReference type="InterPro" id="IPR009057">
    <property type="entry name" value="Homeodomain-like_sf"/>
</dbReference>
<accession>A0A839QE27</accession>
<proteinExistence type="predicted"/>
<evidence type="ECO:0000256" key="2">
    <source>
        <dbReference type="PROSITE-ProRule" id="PRU00335"/>
    </source>
</evidence>
<keyword evidence="1 2" id="KW-0238">DNA-binding</keyword>
<dbReference type="InterPro" id="IPR001647">
    <property type="entry name" value="HTH_TetR"/>
</dbReference>
<dbReference type="Proteomes" id="UP000550501">
    <property type="component" value="Unassembled WGS sequence"/>
</dbReference>
<dbReference type="Gene3D" id="1.10.357.10">
    <property type="entry name" value="Tetracycline Repressor, domain 2"/>
    <property type="match status" value="1"/>
</dbReference>
<dbReference type="GO" id="GO:0003677">
    <property type="term" value="F:DNA binding"/>
    <property type="evidence" value="ECO:0007669"/>
    <property type="project" value="UniProtKB-UniRule"/>
</dbReference>
<evidence type="ECO:0000256" key="1">
    <source>
        <dbReference type="ARBA" id="ARBA00023125"/>
    </source>
</evidence>
<evidence type="ECO:0000313" key="5">
    <source>
        <dbReference type="Proteomes" id="UP000550501"/>
    </source>
</evidence>
<feature type="domain" description="HTH tetR-type" evidence="3">
    <location>
        <begin position="13"/>
        <end position="73"/>
    </location>
</feature>
<feature type="DNA-binding region" description="H-T-H motif" evidence="2">
    <location>
        <begin position="36"/>
        <end position="55"/>
    </location>
</feature>
<protein>
    <submittedName>
        <fullName evidence="4">AcrR family transcriptional regulator</fullName>
    </submittedName>
</protein>
<dbReference type="AlphaFoldDB" id="A0A839QE27"/>
<name>A0A839QE27_MYCIR</name>
<sequence>MTRNDWLVGDRRAEAAERIYAAAIDLIVRDGLDAFDIAALQAVVHCSRATIYRHAGGKNQIRDTVLMREAERIVATVRTAVAGLTGAERATTAVIVALERIRADPMGRVLLNSLRGGELTGIVRSQIPAALAAELTGATDDPQAAQWTVRVVLALLFWPVEDPVVEREMLQRFLTSGA</sequence>
<gene>
    <name evidence="4" type="ORF">FHR72_003937</name>
</gene>
<dbReference type="SUPFAM" id="SSF46689">
    <property type="entry name" value="Homeodomain-like"/>
    <property type="match status" value="1"/>
</dbReference>
<organism evidence="4 5">
    <name type="scientific">Mycolicibacterium iranicum</name>
    <name type="common">Mycobacterium iranicum</name>
    <dbReference type="NCBI Taxonomy" id="912594"/>
    <lineage>
        <taxon>Bacteria</taxon>
        <taxon>Bacillati</taxon>
        <taxon>Actinomycetota</taxon>
        <taxon>Actinomycetes</taxon>
        <taxon>Mycobacteriales</taxon>
        <taxon>Mycobacteriaceae</taxon>
        <taxon>Mycolicibacterium</taxon>
    </lineage>
</organism>
<dbReference type="RefSeq" id="WP_183471161.1">
    <property type="nucleotide sequence ID" value="NZ_JACHVU010000010.1"/>
</dbReference>
<evidence type="ECO:0000313" key="4">
    <source>
        <dbReference type="EMBL" id="MBB2992436.1"/>
    </source>
</evidence>